<sequence>MLHFFKRHVADEDGAVTVDWVVLVSAIIGLAIPIIALIYKGMGLTAANIDSTLATISIVTN</sequence>
<organism evidence="2 3">
    <name type="scientific">Celeribacter baekdonensis</name>
    <dbReference type="NCBI Taxonomy" id="875171"/>
    <lineage>
        <taxon>Bacteria</taxon>
        <taxon>Pseudomonadati</taxon>
        <taxon>Pseudomonadota</taxon>
        <taxon>Alphaproteobacteria</taxon>
        <taxon>Rhodobacterales</taxon>
        <taxon>Roseobacteraceae</taxon>
        <taxon>Celeribacter</taxon>
    </lineage>
</organism>
<accession>A0A2R4M8L6</accession>
<evidence type="ECO:0000256" key="1">
    <source>
        <dbReference type="SAM" id="Phobius"/>
    </source>
</evidence>
<reference evidence="2 3" key="1">
    <citation type="submission" date="2018-03" db="EMBL/GenBank/DDBJ databases">
        <title>The Complete Genome of Celeribacter baekdonensis strain LH4, a Thiosulfate-Oxidizing Alphaproteobacterium Isolated from Gulf of Mexico Continental Slope Sediments.</title>
        <authorList>
            <person name="Flood B.E."/>
            <person name="Bailey J.V."/>
            <person name="Leprich D."/>
        </authorList>
    </citation>
    <scope>NUCLEOTIDE SEQUENCE [LARGE SCALE GENOMIC DNA]</scope>
    <source>
        <strain evidence="2 3">LH4</strain>
    </source>
</reference>
<evidence type="ECO:0000313" key="2">
    <source>
        <dbReference type="EMBL" id="AVW93437.1"/>
    </source>
</evidence>
<dbReference type="Proteomes" id="UP000241447">
    <property type="component" value="Chromosome"/>
</dbReference>
<evidence type="ECO:0008006" key="4">
    <source>
        <dbReference type="Google" id="ProtNLM"/>
    </source>
</evidence>
<feature type="transmembrane region" description="Helical" evidence="1">
    <location>
        <begin position="20"/>
        <end position="39"/>
    </location>
</feature>
<dbReference type="EMBL" id="CP028475">
    <property type="protein sequence ID" value="AVW93437.1"/>
    <property type="molecule type" value="Genomic_DNA"/>
</dbReference>
<protein>
    <recommendedName>
        <fullName evidence="4">Pilus assembly protein</fullName>
    </recommendedName>
</protein>
<evidence type="ECO:0000313" key="3">
    <source>
        <dbReference type="Proteomes" id="UP000241447"/>
    </source>
</evidence>
<keyword evidence="1" id="KW-0472">Membrane</keyword>
<proteinExistence type="predicted"/>
<name>A0A2R4M8L6_9RHOB</name>
<dbReference type="AlphaFoldDB" id="A0A2R4M8L6"/>
<dbReference type="KEGG" id="cbak:DA792_12145"/>
<gene>
    <name evidence="2" type="ORF">DA792_12145</name>
</gene>
<keyword evidence="1" id="KW-1133">Transmembrane helix</keyword>
<keyword evidence="1" id="KW-0812">Transmembrane</keyword>